<dbReference type="GO" id="GO:0006431">
    <property type="term" value="P:methionyl-tRNA aminoacylation"/>
    <property type="evidence" value="ECO:0007669"/>
    <property type="project" value="TreeGrafter"/>
</dbReference>
<gene>
    <name evidence="2" type="ORF">ANE_LOCUS1285</name>
</gene>
<dbReference type="Pfam" id="PF19303">
    <property type="entry name" value="Anticodon_3"/>
    <property type="match status" value="1"/>
</dbReference>
<proteinExistence type="predicted"/>
<organism evidence="2 3">
    <name type="scientific">Arabis nemorensis</name>
    <dbReference type="NCBI Taxonomy" id="586526"/>
    <lineage>
        <taxon>Eukaryota</taxon>
        <taxon>Viridiplantae</taxon>
        <taxon>Streptophyta</taxon>
        <taxon>Embryophyta</taxon>
        <taxon>Tracheophyta</taxon>
        <taxon>Spermatophyta</taxon>
        <taxon>Magnoliopsida</taxon>
        <taxon>eudicotyledons</taxon>
        <taxon>Gunneridae</taxon>
        <taxon>Pentapetalae</taxon>
        <taxon>rosids</taxon>
        <taxon>malvids</taxon>
        <taxon>Brassicales</taxon>
        <taxon>Brassicaceae</taxon>
        <taxon>Arabideae</taxon>
        <taxon>Arabis</taxon>
    </lineage>
</organism>
<accession>A0A565AN07</accession>
<dbReference type="SUPFAM" id="SSF47323">
    <property type="entry name" value="Anticodon-binding domain of a subclass of class I aminoacyl-tRNA synthetases"/>
    <property type="match status" value="1"/>
</dbReference>
<dbReference type="GO" id="GO:0005829">
    <property type="term" value="C:cytosol"/>
    <property type="evidence" value="ECO:0007669"/>
    <property type="project" value="TreeGrafter"/>
</dbReference>
<evidence type="ECO:0000259" key="1">
    <source>
        <dbReference type="Pfam" id="PF19303"/>
    </source>
</evidence>
<dbReference type="Proteomes" id="UP000489600">
    <property type="component" value="Unassembled WGS sequence"/>
</dbReference>
<dbReference type="EMBL" id="CABITT030000001">
    <property type="protein sequence ID" value="VVA90840.1"/>
    <property type="molecule type" value="Genomic_DNA"/>
</dbReference>
<dbReference type="AlphaFoldDB" id="A0A565AN07"/>
<evidence type="ECO:0000313" key="3">
    <source>
        <dbReference type="Proteomes" id="UP000489600"/>
    </source>
</evidence>
<dbReference type="GO" id="GO:0017101">
    <property type="term" value="C:aminoacyl-tRNA synthetase multienzyme complex"/>
    <property type="evidence" value="ECO:0007669"/>
    <property type="project" value="TreeGrafter"/>
</dbReference>
<dbReference type="PANTHER" id="PTHR45765">
    <property type="entry name" value="METHIONINE--TRNA LIGASE"/>
    <property type="match status" value="1"/>
</dbReference>
<name>A0A565AN07_9BRAS</name>
<dbReference type="PANTHER" id="PTHR45765:SF1">
    <property type="entry name" value="METHIONINE--TRNA LIGASE, CYTOPLASMIC"/>
    <property type="match status" value="1"/>
</dbReference>
<dbReference type="InterPro" id="IPR023458">
    <property type="entry name" value="Met-tRNA_ligase_1"/>
</dbReference>
<dbReference type="OrthoDB" id="1107899at2759"/>
<dbReference type="Gene3D" id="1.10.730.10">
    <property type="entry name" value="Isoleucyl-tRNA Synthetase, Domain 1"/>
    <property type="match status" value="1"/>
</dbReference>
<dbReference type="InterPro" id="IPR041872">
    <property type="entry name" value="Anticodon_Met"/>
</dbReference>
<comment type="caution">
    <text evidence="2">The sequence shown here is derived from an EMBL/GenBank/DDBJ whole genome shotgun (WGS) entry which is preliminary data.</text>
</comment>
<evidence type="ECO:0000313" key="2">
    <source>
        <dbReference type="EMBL" id="VVA90840.1"/>
    </source>
</evidence>
<keyword evidence="3" id="KW-1185">Reference proteome</keyword>
<feature type="domain" description="Methionyl-tRNA synthetase anticodon-binding" evidence="1">
    <location>
        <begin position="6"/>
        <end position="137"/>
    </location>
</feature>
<dbReference type="GO" id="GO:0005524">
    <property type="term" value="F:ATP binding"/>
    <property type="evidence" value="ECO:0007669"/>
    <property type="project" value="InterPro"/>
</dbReference>
<dbReference type="InterPro" id="IPR009080">
    <property type="entry name" value="tRNAsynth_Ia_anticodon-bd"/>
</dbReference>
<reference evidence="2" key="1">
    <citation type="submission" date="2019-07" db="EMBL/GenBank/DDBJ databases">
        <authorList>
            <person name="Dittberner H."/>
        </authorList>
    </citation>
    <scope>NUCLEOTIDE SEQUENCE [LARGE SCALE GENOMIC DNA]</scope>
</reference>
<sequence>MSLGGKVGKLVEEYVESMEKIKLKQGLKTAMRIKVEGNRYLQENQYLKLYKEDKFTCAIVIRSAAGLVHLLAQLLEPFMPSFSREVFKQLNLPPHFSLEVLQASRPWEILPRSHRIGTPQPLFEELKGEKVQRYNEKSDRDLKEAKASRRHRQKIAARIRRDAEGPGQLVERIRRLRREACSAETLGGDLDGGEHAARNRRHSEKLALANNLEEIRRERLEEACSSWNRKKSGGETVCVDWDRGGRIVVS</sequence>
<protein>
    <recommendedName>
        <fullName evidence="1">Methionyl-tRNA synthetase anticodon-binding domain-containing protein</fullName>
    </recommendedName>
</protein>
<dbReference type="GO" id="GO:0004825">
    <property type="term" value="F:methionine-tRNA ligase activity"/>
    <property type="evidence" value="ECO:0007669"/>
    <property type="project" value="InterPro"/>
</dbReference>